<evidence type="ECO:0000313" key="2">
    <source>
        <dbReference type="EMBL" id="CAE7662081.1"/>
    </source>
</evidence>
<keyword evidence="3" id="KW-1185">Reference proteome</keyword>
<feature type="compositionally biased region" description="Basic and acidic residues" evidence="1">
    <location>
        <begin position="109"/>
        <end position="150"/>
    </location>
</feature>
<organism evidence="2 3">
    <name type="scientific">Symbiodinium pilosum</name>
    <name type="common">Dinoflagellate</name>
    <dbReference type="NCBI Taxonomy" id="2952"/>
    <lineage>
        <taxon>Eukaryota</taxon>
        <taxon>Sar</taxon>
        <taxon>Alveolata</taxon>
        <taxon>Dinophyceae</taxon>
        <taxon>Suessiales</taxon>
        <taxon>Symbiodiniaceae</taxon>
        <taxon>Symbiodinium</taxon>
    </lineage>
</organism>
<feature type="region of interest" description="Disordered" evidence="1">
    <location>
        <begin position="77"/>
        <end position="150"/>
    </location>
</feature>
<protein>
    <submittedName>
        <fullName evidence="2">Uncharacterized protein</fullName>
    </submittedName>
</protein>
<feature type="non-terminal residue" evidence="2">
    <location>
        <position position="1"/>
    </location>
</feature>
<dbReference type="Proteomes" id="UP000649617">
    <property type="component" value="Unassembled WGS sequence"/>
</dbReference>
<feature type="region of interest" description="Disordered" evidence="1">
    <location>
        <begin position="11"/>
        <end position="32"/>
    </location>
</feature>
<comment type="caution">
    <text evidence="2">The sequence shown here is derived from an EMBL/GenBank/DDBJ whole genome shotgun (WGS) entry which is preliminary data.</text>
</comment>
<feature type="compositionally biased region" description="Basic and acidic residues" evidence="1">
    <location>
        <begin position="77"/>
        <end position="92"/>
    </location>
</feature>
<dbReference type="EMBL" id="CAJNIZ010043515">
    <property type="protein sequence ID" value="CAE7662081.1"/>
    <property type="molecule type" value="Genomic_DNA"/>
</dbReference>
<evidence type="ECO:0000256" key="1">
    <source>
        <dbReference type="SAM" id="MobiDB-lite"/>
    </source>
</evidence>
<gene>
    <name evidence="2" type="ORF">SPIL2461_LOCUS17996</name>
</gene>
<sequence>TRVLRGEQMALKGGGIPTGRHAPRVRPSSAELEKQAGVVRRALAKKELGRLRREAAEHRRKVREMFEDADAQVKLHDEQREAEIADARRTREEAEEQASAFVAQSLKAAAEKRRQEAELAEEVRQQAEADRLRKKREREARFTNDRPLER</sequence>
<evidence type="ECO:0000313" key="3">
    <source>
        <dbReference type="Proteomes" id="UP000649617"/>
    </source>
</evidence>
<proteinExistence type="predicted"/>
<name>A0A812WBM4_SYMPI</name>
<accession>A0A812WBM4</accession>
<dbReference type="AlphaFoldDB" id="A0A812WBM4"/>
<reference evidence="2" key="1">
    <citation type="submission" date="2021-02" db="EMBL/GenBank/DDBJ databases">
        <authorList>
            <person name="Dougan E. K."/>
            <person name="Rhodes N."/>
            <person name="Thang M."/>
            <person name="Chan C."/>
        </authorList>
    </citation>
    <scope>NUCLEOTIDE SEQUENCE</scope>
</reference>